<dbReference type="GO" id="GO:0046872">
    <property type="term" value="F:metal ion binding"/>
    <property type="evidence" value="ECO:0007669"/>
    <property type="project" value="UniProtKB-KW"/>
</dbReference>
<organism evidence="13 14">
    <name type="scientific">Acorus gramineus</name>
    <name type="common">Dwarf sweet flag</name>
    <dbReference type="NCBI Taxonomy" id="55184"/>
    <lineage>
        <taxon>Eukaryota</taxon>
        <taxon>Viridiplantae</taxon>
        <taxon>Streptophyta</taxon>
        <taxon>Embryophyta</taxon>
        <taxon>Tracheophyta</taxon>
        <taxon>Spermatophyta</taxon>
        <taxon>Magnoliopsida</taxon>
        <taxon>Liliopsida</taxon>
        <taxon>Acoraceae</taxon>
        <taxon>Acorus</taxon>
    </lineage>
</organism>
<dbReference type="EC" id="3.1.4.4" evidence="4"/>
<dbReference type="InterPro" id="IPR035892">
    <property type="entry name" value="C2_domain_sf"/>
</dbReference>
<dbReference type="SUPFAM" id="SSF56024">
    <property type="entry name" value="Phospholipase D/nuclease"/>
    <property type="match status" value="1"/>
</dbReference>
<dbReference type="FunFam" id="3.30.870.10:FF:000025">
    <property type="entry name" value="Phospholipase D delta"/>
    <property type="match status" value="1"/>
</dbReference>
<dbReference type="Pfam" id="PF00168">
    <property type="entry name" value="C2"/>
    <property type="match status" value="1"/>
</dbReference>
<sequence length="517" mass="58525">MNEFVLPMASDPEKNNGRVGGAVPNRVVLLHGDLDLHILEARSLPNMDLMSERLRKCFTIFGPCTTPLGHADKRGSGGGGHKIITSDPYVSVCLAGATVARTKVIANCENPKWDEQFHVPVAHPVAYVEFQVKDDDVLGAQLIGVVTISAEVVLSGNSIDGWFPIVGHHGNPYKPYPELRLSLRFVPLESNSLYKGGAGGVPNAYFPLRRGGSVTLYQDAHVPEDTLPEILLEGGEVFKQNRCWEDICHAMLEAHHLIYIIGWSIYHLVRLVREPTRPLPSGGELTLGELLKYKSQEGVRVIVLIWDDKTSHDKFLLKTEGVMHTHDEETRKFFKHSTVHCVLAPRYASNKLSIFKQQVVGTLYTHHQKCVLVDTQATGNNRKITAFIGGLDLCDGRYDTPDHRLFDELDTIFQNDFHNPTFPVNTKGPRQPWHDLHCKIEGPAAYDILTNFEQRWRKATKWRDFRFRKVTHWHDDALIKLDRISWILTPSSLDPNDDENVHVTDEKDPENWHVQVF</sequence>
<feature type="domain" description="PLD phosphodiesterase" evidence="12">
    <location>
        <begin position="362"/>
        <end position="397"/>
    </location>
</feature>
<keyword evidence="6" id="KW-0677">Repeat</keyword>
<comment type="catalytic activity">
    <reaction evidence="1">
        <text>a 1,2-diacyl-sn-glycero-3-phosphocholine + H2O = a 1,2-diacyl-sn-glycero-3-phosphate + choline + H(+)</text>
        <dbReference type="Rhea" id="RHEA:14445"/>
        <dbReference type="ChEBI" id="CHEBI:15354"/>
        <dbReference type="ChEBI" id="CHEBI:15377"/>
        <dbReference type="ChEBI" id="CHEBI:15378"/>
        <dbReference type="ChEBI" id="CHEBI:57643"/>
        <dbReference type="ChEBI" id="CHEBI:58608"/>
        <dbReference type="EC" id="3.1.4.4"/>
    </reaction>
</comment>
<dbReference type="SMART" id="SM00239">
    <property type="entry name" value="C2"/>
    <property type="match status" value="1"/>
</dbReference>
<proteinExistence type="inferred from homology"/>
<reference evidence="13" key="1">
    <citation type="journal article" date="2023" name="Nat. Commun.">
        <title>Diploid and tetraploid genomes of Acorus and the evolution of monocots.</title>
        <authorList>
            <person name="Ma L."/>
            <person name="Liu K.W."/>
            <person name="Li Z."/>
            <person name="Hsiao Y.Y."/>
            <person name="Qi Y."/>
            <person name="Fu T."/>
            <person name="Tang G.D."/>
            <person name="Zhang D."/>
            <person name="Sun W.H."/>
            <person name="Liu D.K."/>
            <person name="Li Y."/>
            <person name="Chen G.Z."/>
            <person name="Liu X.D."/>
            <person name="Liao X.Y."/>
            <person name="Jiang Y.T."/>
            <person name="Yu X."/>
            <person name="Hao Y."/>
            <person name="Huang J."/>
            <person name="Zhao X.W."/>
            <person name="Ke S."/>
            <person name="Chen Y.Y."/>
            <person name="Wu W.L."/>
            <person name="Hsu J.L."/>
            <person name="Lin Y.F."/>
            <person name="Huang M.D."/>
            <person name="Li C.Y."/>
            <person name="Huang L."/>
            <person name="Wang Z.W."/>
            <person name="Zhao X."/>
            <person name="Zhong W.Y."/>
            <person name="Peng D.H."/>
            <person name="Ahmad S."/>
            <person name="Lan S."/>
            <person name="Zhang J.S."/>
            <person name="Tsai W.C."/>
            <person name="Van de Peer Y."/>
            <person name="Liu Z.J."/>
        </authorList>
    </citation>
    <scope>NUCLEOTIDE SEQUENCE</scope>
    <source>
        <strain evidence="13">SCP</strain>
    </source>
</reference>
<dbReference type="GO" id="GO:0009395">
    <property type="term" value="P:phospholipid catabolic process"/>
    <property type="evidence" value="ECO:0007669"/>
    <property type="project" value="TreeGrafter"/>
</dbReference>
<keyword evidence="10" id="KW-0443">Lipid metabolism</keyword>
<evidence type="ECO:0000256" key="5">
    <source>
        <dbReference type="ARBA" id="ARBA00022723"/>
    </source>
</evidence>
<dbReference type="PANTHER" id="PTHR18896:SF153">
    <property type="entry name" value="PHOSPHOLIPASE D"/>
    <property type="match status" value="1"/>
</dbReference>
<gene>
    <name evidence="13" type="ORF">QJS04_geneDACA010019</name>
</gene>
<comment type="caution">
    <text evidence="13">The sequence shown here is derived from an EMBL/GenBank/DDBJ whole genome shotgun (WGS) entry which is preliminary data.</text>
</comment>
<keyword evidence="5" id="KW-0479">Metal-binding</keyword>
<accession>A0AAV9BGS3</accession>
<evidence type="ECO:0000256" key="7">
    <source>
        <dbReference type="ARBA" id="ARBA00022801"/>
    </source>
</evidence>
<evidence type="ECO:0000256" key="10">
    <source>
        <dbReference type="ARBA" id="ARBA00023098"/>
    </source>
</evidence>
<comment type="similarity">
    <text evidence="3">Belongs to the phospholipase D family. C2-PLD subfamily.</text>
</comment>
<evidence type="ECO:0000256" key="6">
    <source>
        <dbReference type="ARBA" id="ARBA00022737"/>
    </source>
</evidence>
<dbReference type="GO" id="GO:0005886">
    <property type="term" value="C:plasma membrane"/>
    <property type="evidence" value="ECO:0007669"/>
    <property type="project" value="TreeGrafter"/>
</dbReference>
<evidence type="ECO:0000256" key="3">
    <source>
        <dbReference type="ARBA" id="ARBA00010683"/>
    </source>
</evidence>
<reference evidence="13" key="2">
    <citation type="submission" date="2023-06" db="EMBL/GenBank/DDBJ databases">
        <authorList>
            <person name="Ma L."/>
            <person name="Liu K.-W."/>
            <person name="Li Z."/>
            <person name="Hsiao Y.-Y."/>
            <person name="Qi Y."/>
            <person name="Fu T."/>
            <person name="Tang G."/>
            <person name="Zhang D."/>
            <person name="Sun W.-H."/>
            <person name="Liu D.-K."/>
            <person name="Li Y."/>
            <person name="Chen G.-Z."/>
            <person name="Liu X.-D."/>
            <person name="Liao X.-Y."/>
            <person name="Jiang Y.-T."/>
            <person name="Yu X."/>
            <person name="Hao Y."/>
            <person name="Huang J."/>
            <person name="Zhao X.-W."/>
            <person name="Ke S."/>
            <person name="Chen Y.-Y."/>
            <person name="Wu W.-L."/>
            <person name="Hsu J.-L."/>
            <person name="Lin Y.-F."/>
            <person name="Huang M.-D."/>
            <person name="Li C.-Y."/>
            <person name="Huang L."/>
            <person name="Wang Z.-W."/>
            <person name="Zhao X."/>
            <person name="Zhong W.-Y."/>
            <person name="Peng D.-H."/>
            <person name="Ahmad S."/>
            <person name="Lan S."/>
            <person name="Zhang J.-S."/>
            <person name="Tsai W.-C."/>
            <person name="Van De Peer Y."/>
            <person name="Liu Z.-J."/>
        </authorList>
    </citation>
    <scope>NUCLEOTIDE SEQUENCE</scope>
    <source>
        <strain evidence="13">SCP</strain>
        <tissue evidence="13">Leaves</tissue>
    </source>
</reference>
<dbReference type="InterPro" id="IPR000008">
    <property type="entry name" value="C2_dom"/>
</dbReference>
<dbReference type="Gene3D" id="3.30.870.10">
    <property type="entry name" value="Endonuclease Chain A"/>
    <property type="match status" value="1"/>
</dbReference>
<dbReference type="Gene3D" id="2.60.40.150">
    <property type="entry name" value="C2 domain"/>
    <property type="match status" value="1"/>
</dbReference>
<dbReference type="AlphaFoldDB" id="A0AAV9BGS3"/>
<keyword evidence="7" id="KW-0378">Hydrolase</keyword>
<evidence type="ECO:0000313" key="13">
    <source>
        <dbReference type="EMBL" id="KAK1275790.1"/>
    </source>
</evidence>
<evidence type="ECO:0000313" key="14">
    <source>
        <dbReference type="Proteomes" id="UP001179952"/>
    </source>
</evidence>
<protein>
    <recommendedName>
        <fullName evidence="4">phospholipase D</fullName>
        <ecNumber evidence="4">3.1.4.4</ecNumber>
    </recommendedName>
</protein>
<dbReference type="InterPro" id="IPR001736">
    <property type="entry name" value="PLipase_D/transphosphatidylase"/>
</dbReference>
<evidence type="ECO:0000259" key="12">
    <source>
        <dbReference type="PROSITE" id="PS50035"/>
    </source>
</evidence>
<dbReference type="GO" id="GO:0004630">
    <property type="term" value="F:phospholipase D activity"/>
    <property type="evidence" value="ECO:0007669"/>
    <property type="project" value="UniProtKB-EC"/>
</dbReference>
<keyword evidence="9" id="KW-0442">Lipid degradation</keyword>
<dbReference type="PROSITE" id="PS50004">
    <property type="entry name" value="C2"/>
    <property type="match status" value="1"/>
</dbReference>
<dbReference type="InterPro" id="IPR015679">
    <property type="entry name" value="PLipase_D_fam"/>
</dbReference>
<keyword evidence="14" id="KW-1185">Reference proteome</keyword>
<evidence type="ECO:0000256" key="8">
    <source>
        <dbReference type="ARBA" id="ARBA00022837"/>
    </source>
</evidence>
<name>A0AAV9BGS3_ACOGR</name>
<dbReference type="Proteomes" id="UP001179952">
    <property type="component" value="Unassembled WGS sequence"/>
</dbReference>
<evidence type="ECO:0000256" key="4">
    <source>
        <dbReference type="ARBA" id="ARBA00012027"/>
    </source>
</evidence>
<comment type="cofactor">
    <cofactor evidence="2">
        <name>Ca(2+)</name>
        <dbReference type="ChEBI" id="CHEBI:29108"/>
    </cofactor>
</comment>
<dbReference type="EMBL" id="JAUJYN010000003">
    <property type="protein sequence ID" value="KAK1275790.1"/>
    <property type="molecule type" value="Genomic_DNA"/>
</dbReference>
<dbReference type="SUPFAM" id="SSF49562">
    <property type="entry name" value="C2 domain (Calcium/lipid-binding domain, CaLB)"/>
    <property type="match status" value="1"/>
</dbReference>
<feature type="domain" description="C2" evidence="11">
    <location>
        <begin position="15"/>
        <end position="163"/>
    </location>
</feature>
<evidence type="ECO:0000256" key="9">
    <source>
        <dbReference type="ARBA" id="ARBA00022963"/>
    </source>
</evidence>
<dbReference type="PANTHER" id="PTHR18896">
    <property type="entry name" value="PHOSPHOLIPASE D"/>
    <property type="match status" value="1"/>
</dbReference>
<dbReference type="PROSITE" id="PS50035">
    <property type="entry name" value="PLD"/>
    <property type="match status" value="1"/>
</dbReference>
<keyword evidence="8" id="KW-0106">Calcium</keyword>
<dbReference type="CDD" id="cd04015">
    <property type="entry name" value="C2_plant_PLD"/>
    <property type="match status" value="1"/>
</dbReference>
<evidence type="ECO:0000256" key="1">
    <source>
        <dbReference type="ARBA" id="ARBA00000798"/>
    </source>
</evidence>
<evidence type="ECO:0000259" key="11">
    <source>
        <dbReference type="PROSITE" id="PS50004"/>
    </source>
</evidence>
<evidence type="ECO:0000256" key="2">
    <source>
        <dbReference type="ARBA" id="ARBA00001913"/>
    </source>
</evidence>